<dbReference type="PANTHER" id="PTHR33841:SF1">
    <property type="entry name" value="DNA METHYLTRANSFERASE A"/>
    <property type="match status" value="1"/>
</dbReference>
<dbReference type="REBASE" id="378133">
    <property type="entry name" value="M1.Apa11296ORF700P"/>
</dbReference>
<organism evidence="5 6">
    <name type="scientific">Avibacterium paragallinarum</name>
    <name type="common">Haemophilus gallinarum</name>
    <dbReference type="NCBI Taxonomy" id="728"/>
    <lineage>
        <taxon>Bacteria</taxon>
        <taxon>Pseudomonadati</taxon>
        <taxon>Pseudomonadota</taxon>
        <taxon>Gammaproteobacteria</taxon>
        <taxon>Pasteurellales</taxon>
        <taxon>Pasteurellaceae</taxon>
        <taxon>Avibacterium</taxon>
    </lineage>
</organism>
<dbReference type="SUPFAM" id="SSF53335">
    <property type="entry name" value="S-adenosyl-L-methionine-dependent methyltransferases"/>
    <property type="match status" value="1"/>
</dbReference>
<evidence type="ECO:0000256" key="1">
    <source>
        <dbReference type="ARBA" id="ARBA00011900"/>
    </source>
</evidence>
<comment type="catalytic activity">
    <reaction evidence="4">
        <text>a 2'-deoxyadenosine in DNA + S-adenosyl-L-methionine = an N(6)-methyl-2'-deoxyadenosine in DNA + S-adenosyl-L-homocysteine + H(+)</text>
        <dbReference type="Rhea" id="RHEA:15197"/>
        <dbReference type="Rhea" id="RHEA-COMP:12418"/>
        <dbReference type="Rhea" id="RHEA-COMP:12419"/>
        <dbReference type="ChEBI" id="CHEBI:15378"/>
        <dbReference type="ChEBI" id="CHEBI:57856"/>
        <dbReference type="ChEBI" id="CHEBI:59789"/>
        <dbReference type="ChEBI" id="CHEBI:90615"/>
        <dbReference type="ChEBI" id="CHEBI:90616"/>
        <dbReference type="EC" id="2.1.1.72"/>
    </reaction>
</comment>
<dbReference type="InterPro" id="IPR050953">
    <property type="entry name" value="N4_N6_ade-DNA_methylase"/>
</dbReference>
<dbReference type="EC" id="2.1.1.72" evidence="1"/>
<evidence type="ECO:0000256" key="3">
    <source>
        <dbReference type="ARBA" id="ARBA00022679"/>
    </source>
</evidence>
<dbReference type="InterPro" id="IPR029063">
    <property type="entry name" value="SAM-dependent_MTases_sf"/>
</dbReference>
<sequence length="254" mass="29165">MKNEQQIVSKKRVADHGEVYTREQEVNAMLDLVKLQTQSLAATFLEPACGTGNFLIEILRRKLAVAAENYQTKGKRGKHIAPPSQLSYERDLILAVSSIYGIELLKDNVQACRQRLFDFAAQEYARLFPHSQKTACLEAIECLLHFNIVWGNALTMEVEAPRQSIPLEGLVSEEDKERSKKAIIFYQWSFITDRKIKRVPFIYWGLVGREYQPNATSTLPHPYRTVFQSSLCDFLQLKQHYASEYAAEYLPSEN</sequence>
<dbReference type="Gene3D" id="3.40.50.150">
    <property type="entry name" value="Vaccinia Virus protein VP39"/>
    <property type="match status" value="1"/>
</dbReference>
<gene>
    <name evidence="5" type="ORF">NCTC11296_00702</name>
</gene>
<dbReference type="GO" id="GO:0009007">
    <property type="term" value="F:site-specific DNA-methyltransferase (adenine-specific) activity"/>
    <property type="evidence" value="ECO:0007669"/>
    <property type="project" value="UniProtKB-EC"/>
</dbReference>
<proteinExistence type="predicted"/>
<keyword evidence="3" id="KW-0808">Transferase</keyword>
<reference evidence="5 6" key="1">
    <citation type="submission" date="2018-06" db="EMBL/GenBank/DDBJ databases">
        <authorList>
            <consortium name="Pathogen Informatics"/>
            <person name="Doyle S."/>
        </authorList>
    </citation>
    <scope>NUCLEOTIDE SEQUENCE [LARGE SCALE GENOMIC DNA]</scope>
    <source>
        <strain evidence="5 6">NCTC11296</strain>
    </source>
</reference>
<accession>A0A377I658</accession>
<dbReference type="GO" id="GO:0032259">
    <property type="term" value="P:methylation"/>
    <property type="evidence" value="ECO:0007669"/>
    <property type="project" value="UniProtKB-KW"/>
</dbReference>
<protein>
    <recommendedName>
        <fullName evidence="1">site-specific DNA-methyltransferase (adenine-specific)</fullName>
        <ecNumber evidence="1">2.1.1.72</ecNumber>
    </recommendedName>
</protein>
<dbReference type="PANTHER" id="PTHR33841">
    <property type="entry name" value="DNA METHYLTRANSFERASE YEEA-RELATED"/>
    <property type="match status" value="1"/>
</dbReference>
<evidence type="ECO:0000256" key="4">
    <source>
        <dbReference type="ARBA" id="ARBA00047942"/>
    </source>
</evidence>
<keyword evidence="2 5" id="KW-0489">Methyltransferase</keyword>
<dbReference type="RefSeq" id="WP_017805487.1">
    <property type="nucleotide sequence ID" value="NZ_PQVK01000311.1"/>
</dbReference>
<evidence type="ECO:0000313" key="6">
    <source>
        <dbReference type="Proteomes" id="UP000254465"/>
    </source>
</evidence>
<name>A0A377I658_AVIPA</name>
<evidence type="ECO:0000256" key="2">
    <source>
        <dbReference type="ARBA" id="ARBA00022603"/>
    </source>
</evidence>
<dbReference type="EMBL" id="UGHK01000001">
    <property type="protein sequence ID" value="STO70787.1"/>
    <property type="molecule type" value="Genomic_DNA"/>
</dbReference>
<evidence type="ECO:0000313" key="5">
    <source>
        <dbReference type="EMBL" id="STO70787.1"/>
    </source>
</evidence>
<dbReference type="AlphaFoldDB" id="A0A377I658"/>
<dbReference type="Proteomes" id="UP000254465">
    <property type="component" value="Unassembled WGS sequence"/>
</dbReference>